<dbReference type="GO" id="GO:0005634">
    <property type="term" value="C:nucleus"/>
    <property type="evidence" value="ECO:0007669"/>
    <property type="project" value="UniProtKB-SubCell"/>
</dbReference>
<dbReference type="Pfam" id="PF03810">
    <property type="entry name" value="IBN_N"/>
    <property type="match status" value="1"/>
</dbReference>
<feature type="domain" description="Importin N-terminal" evidence="8">
    <location>
        <begin position="49"/>
        <end position="115"/>
    </location>
</feature>
<evidence type="ECO:0000313" key="10">
    <source>
        <dbReference type="Proteomes" id="UP001142055"/>
    </source>
</evidence>
<dbReference type="PANTHER" id="PTHR21452:SF4">
    <property type="entry name" value="EXPORTIN-6"/>
    <property type="match status" value="1"/>
</dbReference>
<dbReference type="InterPro" id="IPR029058">
    <property type="entry name" value="AB_hydrolase_fold"/>
</dbReference>
<comment type="caution">
    <text evidence="9">The sequence shown here is derived from an EMBL/GenBank/DDBJ whole genome shotgun (WGS) entry which is preliminary data.</text>
</comment>
<keyword evidence="7" id="KW-0539">Nucleus</keyword>
<organism evidence="9 10">
    <name type="scientific">Blomia tropicalis</name>
    <name type="common">Mite</name>
    <dbReference type="NCBI Taxonomy" id="40697"/>
    <lineage>
        <taxon>Eukaryota</taxon>
        <taxon>Metazoa</taxon>
        <taxon>Ecdysozoa</taxon>
        <taxon>Arthropoda</taxon>
        <taxon>Chelicerata</taxon>
        <taxon>Arachnida</taxon>
        <taxon>Acari</taxon>
        <taxon>Acariformes</taxon>
        <taxon>Sarcoptiformes</taxon>
        <taxon>Astigmata</taxon>
        <taxon>Glycyphagoidea</taxon>
        <taxon>Echimyopodidae</taxon>
        <taxon>Blomia</taxon>
    </lineage>
</organism>
<dbReference type="GO" id="GO:0005049">
    <property type="term" value="F:nuclear export signal receptor activity"/>
    <property type="evidence" value="ECO:0007669"/>
    <property type="project" value="InterPro"/>
</dbReference>
<comment type="similarity">
    <text evidence="3">Belongs to the exportin family.</text>
</comment>
<protein>
    <recommendedName>
        <fullName evidence="8">Importin N-terminal domain-containing protein</fullName>
    </recommendedName>
</protein>
<evidence type="ECO:0000256" key="3">
    <source>
        <dbReference type="ARBA" id="ARBA00009466"/>
    </source>
</evidence>
<dbReference type="InterPro" id="IPR011989">
    <property type="entry name" value="ARM-like"/>
</dbReference>
<comment type="subcellular location">
    <subcellularLocation>
        <location evidence="2">Cytoplasm</location>
    </subcellularLocation>
    <subcellularLocation>
        <location evidence="1">Nucleus</location>
    </subcellularLocation>
</comment>
<dbReference type="GO" id="GO:0005737">
    <property type="term" value="C:cytoplasm"/>
    <property type="evidence" value="ECO:0007669"/>
    <property type="project" value="UniProtKB-SubCell"/>
</dbReference>
<dbReference type="Proteomes" id="UP001142055">
    <property type="component" value="Chromosome 2"/>
</dbReference>
<keyword evidence="6" id="KW-0653">Protein transport</keyword>
<dbReference type="PANTHER" id="PTHR21452">
    <property type="entry name" value="EXPORTIN-6"/>
    <property type="match status" value="1"/>
</dbReference>
<dbReference type="InterPro" id="IPR003386">
    <property type="entry name" value="LACT/PDAT_acylTrfase"/>
</dbReference>
<reference evidence="9" key="1">
    <citation type="submission" date="2022-12" db="EMBL/GenBank/DDBJ databases">
        <title>Genome assemblies of Blomia tropicalis.</title>
        <authorList>
            <person name="Cui Y."/>
        </authorList>
    </citation>
    <scope>NUCLEOTIDE SEQUENCE</scope>
    <source>
        <tissue evidence="9">Adult mites</tissue>
    </source>
</reference>
<dbReference type="Pfam" id="PF08389">
    <property type="entry name" value="Xpo1"/>
    <property type="match status" value="1"/>
</dbReference>
<gene>
    <name evidence="9" type="ORF">RDWZM_006069</name>
</gene>
<dbReference type="Gene3D" id="3.40.50.1820">
    <property type="entry name" value="alpha/beta hydrolase"/>
    <property type="match status" value="2"/>
</dbReference>
<keyword evidence="5" id="KW-0963">Cytoplasm</keyword>
<dbReference type="GO" id="GO:0006611">
    <property type="term" value="P:protein export from nucleus"/>
    <property type="evidence" value="ECO:0007669"/>
    <property type="project" value="InterPro"/>
</dbReference>
<sequence length="1671" mass="191625">MNGQLNGLHVIKDSPESSAFIDEGTLSRLEDLLNEFFFPSTDNDRKRQIESILSDFSSLPNSWQMSFLYFERTNSEYTKMFCLTVIETFINQRWHTISDDIRTNFRNSLWNHLIEKHCQMTNPIRNKYCKTIVSIVRFDWPYSYPDYLTNVLELLTPETVHNIAHSSNLILLSLNLLGMTVEELTSSTSNYHFSSNRQTELVKLIESNLPNMLHSLSSLLELIISKHINFISATPPPSPTNSPPSSFNNINKANETLSTVFQMNIKKGLLKTIPDMDNEFVQMTSQIFSCLSRIIAFMPATYYANISNTLLTALYVFATFGSINPSYNSAKLGLVAMTCVNELMSKASVFNSDANEFIYNVFHNTFLILQQLVSTLLKSSNDDKQSLNIVKIDEDYLKKFIDFLKLFIQGHLGRFEKFISFPTKDFLALLLDFTTQMHYSFDCYLMLLETWSIYLDYLESCINVKHKDKTAIGEKLHTIKEPIFALLLFVVRSIQYSCNREYLEQLDDCTVDDDNRTEFEHYVQISIEIIAKIGDIYPDETITFIDNDYFNEKLTNIHYGLEFFVNNQNKPMNGYSLPISNGCKLFPISMCQQPLGQLQLSIYDFVTTLQVCSRFSNSFVDEHFERHFIQTKLKFEKLIEILQFLDLHHCCDVYRLNPLSVEFFRLKAQLLATFKAYIVWFQQFYCSSASSSTSSSSSSSVTVSPTNEKNSQLSSAENLLTIIFNTCCSIICDTSLINFRHGTDQLFIAKQKLFHSAALTLNTFSANVRPAMVFGLGTVQRLFDQNVLVNVLQLCDINSNINDSTTVASSSQMSSSQSQDKTIDSNGCQSVTLTDQILISQSISNLLILPWFGIPNELQEWERRSHCINVFVGNFLQLFNKLNFDNVELSNVNALNTIKGSLARNLKDGGKRCPNVFCRSLYILKKVIKSHADSPIKSKQMLFMSLESSLEAFIQLLVHNSFLHSTVIGCQITEHILALFLVVFDVLLAQVHIDFVKRTIQTLLQIINTHDIMAPPSNGGQTHQFCAQKETSALKVVTKFLKLLCLIIKQTSFNASLRSLLPGIVEFTVLNIQTNLIGIKSNANIYFSNLSGPHYDTYGKLLQVYYRFLYELMLNNCRYFFPLSNVNKISFGTSSTLNMNNSETNGNVNSHQRHFEGIMEIIGQSFQQPENVQLYRQNVEAFESLNETIKLYSRPAFKSTFLERFLYLFVQMLLDRSLELLNELLYTVIYHLSMVDFDHLYNEFIPKFLSNLHDLNDVQRRDLICKFNIGRIHSTTHDVQIDFPTFTANLNRMLCDILPGDGGSQIDAKLDKKDVPHYFCDKSTEYFSLWLNFELLVPFVIDCWVDNMKLIYDNVTRTTKNNQGVEIEIPGFGNTSSVEFVDSSRLPMSGYFNLMVDQLVKVGYKRGIDLRGAPYDFRKAPNELEDYMANVKKLAEETYTMNNGRKVVLLCHSMGCPFMLYMLNQQTQAWKDRYIKSLFSLAGPWGGSIKSVKAFASGDNFGVIVVPTLTIRDDERTFPSLAYLLPSDNVFDTNKVMIQTNRKQYTLANYKDLFDDINYEVGYNMWLDVKNLTYNLTPPGVEVFCIHGTGLDTMDKLIYEKNRFPDEQPDNIEYADGDGTVNIESLQGCQRWQKQQSQPVHYIPLHGINHMQVLFDLNIMKQLLNHVIIEP</sequence>
<dbReference type="GO" id="GO:0031267">
    <property type="term" value="F:small GTPase binding"/>
    <property type="evidence" value="ECO:0007669"/>
    <property type="project" value="InterPro"/>
</dbReference>
<evidence type="ECO:0000256" key="1">
    <source>
        <dbReference type="ARBA" id="ARBA00004123"/>
    </source>
</evidence>
<keyword evidence="4" id="KW-0813">Transport</keyword>
<dbReference type="InterPro" id="IPR016024">
    <property type="entry name" value="ARM-type_fold"/>
</dbReference>
<evidence type="ECO:0000256" key="7">
    <source>
        <dbReference type="ARBA" id="ARBA00023242"/>
    </source>
</evidence>
<dbReference type="Pfam" id="PF02450">
    <property type="entry name" value="LCAT"/>
    <property type="match status" value="1"/>
</dbReference>
<evidence type="ECO:0000313" key="9">
    <source>
        <dbReference type="EMBL" id="KAJ6220257.1"/>
    </source>
</evidence>
<dbReference type="PROSITE" id="PS50166">
    <property type="entry name" value="IMPORTIN_B_NT"/>
    <property type="match status" value="1"/>
</dbReference>
<dbReference type="OMA" id="CHWIANR"/>
<dbReference type="GO" id="GO:0008374">
    <property type="term" value="F:O-acyltransferase activity"/>
    <property type="evidence" value="ECO:0007669"/>
    <property type="project" value="InterPro"/>
</dbReference>
<dbReference type="SUPFAM" id="SSF48371">
    <property type="entry name" value="ARM repeat"/>
    <property type="match status" value="1"/>
</dbReference>
<dbReference type="GO" id="GO:0006629">
    <property type="term" value="P:lipid metabolic process"/>
    <property type="evidence" value="ECO:0007669"/>
    <property type="project" value="InterPro"/>
</dbReference>
<evidence type="ECO:0000256" key="4">
    <source>
        <dbReference type="ARBA" id="ARBA00022448"/>
    </source>
</evidence>
<proteinExistence type="inferred from homology"/>
<dbReference type="InterPro" id="IPR001494">
    <property type="entry name" value="Importin-beta_N"/>
</dbReference>
<evidence type="ECO:0000259" key="8">
    <source>
        <dbReference type="PROSITE" id="PS50166"/>
    </source>
</evidence>
<evidence type="ECO:0000256" key="5">
    <source>
        <dbReference type="ARBA" id="ARBA00022490"/>
    </source>
</evidence>
<accession>A0A9Q0M8Y0</accession>
<evidence type="ECO:0000256" key="2">
    <source>
        <dbReference type="ARBA" id="ARBA00004496"/>
    </source>
</evidence>
<dbReference type="Gene3D" id="1.25.10.10">
    <property type="entry name" value="Leucine-rich Repeat Variant"/>
    <property type="match status" value="1"/>
</dbReference>
<dbReference type="InterPro" id="IPR040016">
    <property type="entry name" value="XPO6"/>
</dbReference>
<name>A0A9Q0M8Y0_BLOTA</name>
<dbReference type="InterPro" id="IPR013598">
    <property type="entry name" value="Exportin-1/Importin-b-like"/>
</dbReference>
<dbReference type="SUPFAM" id="SSF53474">
    <property type="entry name" value="alpha/beta-Hydrolases"/>
    <property type="match status" value="1"/>
</dbReference>
<keyword evidence="10" id="KW-1185">Reference proteome</keyword>
<evidence type="ECO:0000256" key="6">
    <source>
        <dbReference type="ARBA" id="ARBA00022927"/>
    </source>
</evidence>
<dbReference type="EMBL" id="JAPWDV010000002">
    <property type="protein sequence ID" value="KAJ6220257.1"/>
    <property type="molecule type" value="Genomic_DNA"/>
</dbReference>